<evidence type="ECO:0000313" key="2">
    <source>
        <dbReference type="EMBL" id="AFK46696.1"/>
    </source>
</evidence>
<proteinExistence type="evidence at transcript level"/>
<reference evidence="2" key="1">
    <citation type="submission" date="2012-05" db="EMBL/GenBank/DDBJ databases">
        <authorList>
            <person name="Krishnakumar V."/>
            <person name="Cheung F."/>
            <person name="Xiao Y."/>
            <person name="Chan A."/>
            <person name="Moskal W.A."/>
            <person name="Town C.D."/>
        </authorList>
    </citation>
    <scope>NUCLEOTIDE SEQUENCE</scope>
</reference>
<accession>I3T2F4</accession>
<feature type="compositionally biased region" description="Basic and acidic residues" evidence="1">
    <location>
        <begin position="1"/>
        <end position="14"/>
    </location>
</feature>
<dbReference type="AlphaFoldDB" id="I3T2F4"/>
<organism evidence="2">
    <name type="scientific">Lotus japonicus</name>
    <name type="common">Lotus corniculatus var. japonicus</name>
    <dbReference type="NCBI Taxonomy" id="34305"/>
    <lineage>
        <taxon>Eukaryota</taxon>
        <taxon>Viridiplantae</taxon>
        <taxon>Streptophyta</taxon>
        <taxon>Embryophyta</taxon>
        <taxon>Tracheophyta</taxon>
        <taxon>Spermatophyta</taxon>
        <taxon>Magnoliopsida</taxon>
        <taxon>eudicotyledons</taxon>
        <taxon>Gunneridae</taxon>
        <taxon>Pentapetalae</taxon>
        <taxon>rosids</taxon>
        <taxon>fabids</taxon>
        <taxon>Fabales</taxon>
        <taxon>Fabaceae</taxon>
        <taxon>Papilionoideae</taxon>
        <taxon>50 kb inversion clade</taxon>
        <taxon>NPAAA clade</taxon>
        <taxon>Hologalegina</taxon>
        <taxon>robinioid clade</taxon>
        <taxon>Loteae</taxon>
        <taxon>Lotus</taxon>
    </lineage>
</organism>
<evidence type="ECO:0000256" key="1">
    <source>
        <dbReference type="SAM" id="MobiDB-lite"/>
    </source>
</evidence>
<protein>
    <submittedName>
        <fullName evidence="2">Uncharacterized protein</fullName>
    </submittedName>
</protein>
<feature type="region of interest" description="Disordered" evidence="1">
    <location>
        <begin position="1"/>
        <end position="35"/>
    </location>
</feature>
<dbReference type="EMBL" id="BT146902">
    <property type="protein sequence ID" value="AFK46696.1"/>
    <property type="molecule type" value="mRNA"/>
</dbReference>
<feature type="compositionally biased region" description="Polar residues" evidence="1">
    <location>
        <begin position="15"/>
        <end position="35"/>
    </location>
</feature>
<name>I3T2F4_LOTJA</name>
<sequence>MLRHEIIHSRRANRDQQNLKVASSSFSSAQLYPSK</sequence>